<dbReference type="Pfam" id="PF17132">
    <property type="entry name" value="Glyco_hydro_106"/>
    <property type="match status" value="1"/>
</dbReference>
<dbReference type="Gene3D" id="1.20.1270.90">
    <property type="entry name" value="AF1782-like"/>
    <property type="match status" value="2"/>
</dbReference>
<dbReference type="PANTHER" id="PTHR36848:SF2">
    <property type="entry name" value="SECRETED PROTEIN"/>
    <property type="match status" value="1"/>
</dbReference>
<keyword evidence="1" id="KW-1133">Transmembrane helix</keyword>
<dbReference type="SUPFAM" id="SSF49785">
    <property type="entry name" value="Galactose-binding domain-like"/>
    <property type="match status" value="1"/>
</dbReference>
<protein>
    <submittedName>
        <fullName evidence="2">FIVAR domain-containing protein</fullName>
    </submittedName>
</protein>
<proteinExistence type="predicted"/>
<dbReference type="Gene3D" id="1.20.5.420">
    <property type="entry name" value="Immunoglobulin FC, subunit C"/>
    <property type="match status" value="1"/>
</dbReference>
<dbReference type="Gene3D" id="2.60.120.260">
    <property type="entry name" value="Galactose-binding domain-like"/>
    <property type="match status" value="1"/>
</dbReference>
<feature type="transmembrane region" description="Helical" evidence="1">
    <location>
        <begin position="1253"/>
        <end position="1272"/>
    </location>
</feature>
<evidence type="ECO:0000256" key="1">
    <source>
        <dbReference type="SAM" id="Phobius"/>
    </source>
</evidence>
<dbReference type="InterPro" id="IPR008979">
    <property type="entry name" value="Galactose-bd-like_sf"/>
</dbReference>
<comment type="caution">
    <text evidence="2">The sequence shown here is derived from an EMBL/GenBank/DDBJ whole genome shotgun (WGS) entry which is preliminary data.</text>
</comment>
<keyword evidence="1" id="KW-0812">Transmembrane</keyword>
<sequence>MASSVSAIGSADTAQDSFIQKMNDKFQDPELDYHPEARWWLAEGSHTDETLKESIHELYNNGFGAVEFVTLDESAYLDDATYAWGSEEWIHDTHVIMEECNKLGMGVSFTSGTNWATANLTNITPDDESASQELSYKTVELSAGETFNSVLPTPELPEDVTKLKFVKVIAAKRAEPGSNQLVEDSLTDISDQVIANGDGTWNINYTAPDDGDYILFGFWQHGTGESRKPAVTGKSYTINYFDKAGTNALIQYWDENVLTDEMKSLIKENGDVSMYMDSLELGTRGKDSTKNLWCTDFLEQFEQRCGYDASKYLPILIMSSGGGFGSVPAYPYTLAENEEKCDGIRNDLFQVNTELYMDNCLDVLTEWLHGLGMTLRAENSYGQLLEISQPIKSLDYVETESLEFGVEMDSYRSQAGGAHLYNKLFSSETGAILGGNYKNNNHYFRQMFYTQFAAGIQRTVVHGYSSEYGPEQNVQWPGYEGMGKQFAERFNKRQPNAIDYPEVMGEHITRLQKVLREGVPQMDLGILRTDYNLNNGIWNSDIADSAFHRQDGYYWRDQTLQNAGYTYDYFSPYLLQDSDISYADGLVQPDGPAYQALLIYQEEMPYESAQTLLQWAKNGLPIVIVEGETTEIIAGKNSVTKINHGGAITTGCNDGKDAELAQVMDEIKSLDNVAAVQTQEEAYDALIGLGVHPRAEYTESNQTLLSVMRKDDDASYLYLYNYMYENPDNYYTGQVAVDGIYQPYVLDTWSGNIEEINNCSYQDGKTILDVNLAPGEVMVFALDPNNQVENSVISSKNVQKSIMENGSNILYIPESGTASVQYADGKTYSTNVEVPEDIPLSTWDVTIQSWEPGDKITRSETRNGITTTEATYTTNKVDIHVGETELIPWKDMQQVGPEVSGVGTYTTTFNLPENWNVKTNGLEFCADSFCGGTAAIFVNGTQVPVDMDSCIADISDYVQLGENTIQVRVTSSLRNRMIEQQYSGWMGEMQPDNYGMTGDVVLQTYTKVATVNKGILNSVIAYAESAKASSEYDNAIESVQKSFDEALTNAKVVAENMYASQQEIDSAWIDLLNEIHKLGFTAGDKTELDQLIAAAEKIDLDKYVETGKTEFITALKEAQKVYQDGDAMQAEINEVADNLLNTMLNLRYKADKSILEEVLAAANNLDATTYTAESYSALIAAVAEANTVMDNENATQDEVDVAVANIQKAMDDLVTVEDTTTEIPSIEAVDGNTIQTGQETITAKTNAAKTGDFAPIAGLAAITLAGAALLFTRRKK</sequence>
<dbReference type="Proteomes" id="UP000649151">
    <property type="component" value="Unassembled WGS sequence"/>
</dbReference>
<organism evidence="2 3">
    <name type="scientific">Clostridium facile</name>
    <dbReference type="NCBI Taxonomy" id="2763035"/>
    <lineage>
        <taxon>Bacteria</taxon>
        <taxon>Bacillati</taxon>
        <taxon>Bacillota</taxon>
        <taxon>Clostridia</taxon>
        <taxon>Eubacteriales</taxon>
        <taxon>Clostridiaceae</taxon>
        <taxon>Clostridium</taxon>
    </lineage>
</organism>
<keyword evidence="3" id="KW-1185">Reference proteome</keyword>
<accession>A0ABR7INF9</accession>
<keyword evidence="1" id="KW-0472">Membrane</keyword>
<evidence type="ECO:0000313" key="3">
    <source>
        <dbReference type="Proteomes" id="UP000649151"/>
    </source>
</evidence>
<name>A0ABR7INF9_9CLOT</name>
<dbReference type="Pfam" id="PF07554">
    <property type="entry name" value="FIVAR"/>
    <property type="match status" value="3"/>
</dbReference>
<dbReference type="InterPro" id="IPR053161">
    <property type="entry name" value="Ulvan_degrading_GH"/>
</dbReference>
<dbReference type="EMBL" id="JACOQK010000001">
    <property type="protein sequence ID" value="MBC5786668.1"/>
    <property type="molecule type" value="Genomic_DNA"/>
</dbReference>
<gene>
    <name evidence="2" type="ORF">H8Z77_01325</name>
</gene>
<evidence type="ECO:0000313" key="2">
    <source>
        <dbReference type="EMBL" id="MBC5786668.1"/>
    </source>
</evidence>
<reference evidence="2 3" key="1">
    <citation type="submission" date="2020-08" db="EMBL/GenBank/DDBJ databases">
        <title>Genome public.</title>
        <authorList>
            <person name="Liu C."/>
            <person name="Sun Q."/>
        </authorList>
    </citation>
    <scope>NUCLEOTIDE SEQUENCE [LARGE SCALE GENOMIC DNA]</scope>
    <source>
        <strain evidence="2 3">NSJ-27</strain>
    </source>
</reference>
<dbReference type="PANTHER" id="PTHR36848">
    <property type="entry name" value="DNA-BINDING PROTEIN (PUTATIVE SECRETED PROTEIN)-RELATED"/>
    <property type="match status" value="1"/>
</dbReference>